<gene>
    <name evidence="2" type="ORF">QBC47DRAFT_114901</name>
</gene>
<feature type="transmembrane region" description="Helical" evidence="1">
    <location>
        <begin position="95"/>
        <end position="113"/>
    </location>
</feature>
<protein>
    <submittedName>
        <fullName evidence="2">Uncharacterized protein</fullName>
    </submittedName>
</protein>
<sequence length="115" mass="12776">MALACQDASQAHPWGVFGRNEDSLCCRYRISPPVATTCLWMVVMRTKRRPASSIYDLLLGFLVFLGCTTVNLAWVLFSLSSGGLISLRVLRFLEVYFPLLFSSPFLSLASLPLPS</sequence>
<dbReference type="Proteomes" id="UP001239445">
    <property type="component" value="Unassembled WGS sequence"/>
</dbReference>
<keyword evidence="1" id="KW-1133">Transmembrane helix</keyword>
<accession>A0AAJ0BMD8</accession>
<keyword evidence="3" id="KW-1185">Reference proteome</keyword>
<feature type="transmembrane region" description="Helical" evidence="1">
    <location>
        <begin position="54"/>
        <end position="75"/>
    </location>
</feature>
<proteinExistence type="predicted"/>
<comment type="caution">
    <text evidence="2">The sequence shown here is derived from an EMBL/GenBank/DDBJ whole genome shotgun (WGS) entry which is preliminary data.</text>
</comment>
<keyword evidence="1" id="KW-0472">Membrane</keyword>
<dbReference type="EMBL" id="MU839828">
    <property type="protein sequence ID" value="KAK1759724.1"/>
    <property type="molecule type" value="Genomic_DNA"/>
</dbReference>
<keyword evidence="1" id="KW-0812">Transmembrane</keyword>
<reference evidence="2" key="1">
    <citation type="submission" date="2023-06" db="EMBL/GenBank/DDBJ databases">
        <title>Genome-scale phylogeny and comparative genomics of the fungal order Sordariales.</title>
        <authorList>
            <consortium name="Lawrence Berkeley National Laboratory"/>
            <person name="Hensen N."/>
            <person name="Bonometti L."/>
            <person name="Westerberg I."/>
            <person name="Brannstrom I.O."/>
            <person name="Guillou S."/>
            <person name="Cros-Aarteil S."/>
            <person name="Calhoun S."/>
            <person name="Haridas S."/>
            <person name="Kuo A."/>
            <person name="Mondo S."/>
            <person name="Pangilinan J."/>
            <person name="Riley R."/>
            <person name="Labutti K."/>
            <person name="Andreopoulos B."/>
            <person name="Lipzen A."/>
            <person name="Chen C."/>
            <person name="Yanf M."/>
            <person name="Daum C."/>
            <person name="Ng V."/>
            <person name="Clum A."/>
            <person name="Steindorff A."/>
            <person name="Ohm R."/>
            <person name="Martin F."/>
            <person name="Silar P."/>
            <person name="Natvig D."/>
            <person name="Lalanne C."/>
            <person name="Gautier V."/>
            <person name="Ament-Velasquez S.L."/>
            <person name="Kruys A."/>
            <person name="Hutchinson M.I."/>
            <person name="Powell A.J."/>
            <person name="Barry K."/>
            <person name="Miller A.N."/>
            <person name="Grigoriev I.V."/>
            <person name="Debuchy R."/>
            <person name="Gladieux P."/>
            <person name="Thoren M.H."/>
            <person name="Johannesson H."/>
        </authorList>
    </citation>
    <scope>NUCLEOTIDE SEQUENCE</scope>
    <source>
        <strain evidence="2">PSN4</strain>
    </source>
</reference>
<dbReference type="AlphaFoldDB" id="A0AAJ0BMD8"/>
<name>A0AAJ0BMD8_9PEZI</name>
<evidence type="ECO:0000256" key="1">
    <source>
        <dbReference type="SAM" id="Phobius"/>
    </source>
</evidence>
<organism evidence="2 3">
    <name type="scientific">Echria macrotheca</name>
    <dbReference type="NCBI Taxonomy" id="438768"/>
    <lineage>
        <taxon>Eukaryota</taxon>
        <taxon>Fungi</taxon>
        <taxon>Dikarya</taxon>
        <taxon>Ascomycota</taxon>
        <taxon>Pezizomycotina</taxon>
        <taxon>Sordariomycetes</taxon>
        <taxon>Sordariomycetidae</taxon>
        <taxon>Sordariales</taxon>
        <taxon>Schizotheciaceae</taxon>
        <taxon>Echria</taxon>
    </lineage>
</organism>
<evidence type="ECO:0000313" key="3">
    <source>
        <dbReference type="Proteomes" id="UP001239445"/>
    </source>
</evidence>
<evidence type="ECO:0000313" key="2">
    <source>
        <dbReference type="EMBL" id="KAK1759724.1"/>
    </source>
</evidence>